<accession>A0A812MLE1</accession>
<feature type="region of interest" description="Disordered" evidence="1">
    <location>
        <begin position="1"/>
        <end position="92"/>
    </location>
</feature>
<feature type="region of interest" description="Disordered" evidence="1">
    <location>
        <begin position="605"/>
        <end position="632"/>
    </location>
</feature>
<evidence type="ECO:0000313" key="3">
    <source>
        <dbReference type="EMBL" id="CAE7260655.1"/>
    </source>
</evidence>
<keyword evidence="2" id="KW-1133">Transmembrane helix</keyword>
<feature type="transmembrane region" description="Helical" evidence="2">
    <location>
        <begin position="286"/>
        <end position="304"/>
    </location>
</feature>
<proteinExistence type="predicted"/>
<feature type="compositionally biased region" description="Basic and acidic residues" evidence="1">
    <location>
        <begin position="58"/>
        <end position="74"/>
    </location>
</feature>
<sequence>VATHGPEASAGYAGSTGPGPRDDPYPAVTPLSIGPPAHAGGPSPPPPGLESTSPHPPSSKERAPREGARQDKKSASKTPPPSAARHSQIEDKLQAKRHAMSAFGLSGGAPSATVPRIVADDEDDMDQMLDAAAPGAVHARVNLFQEETLSSSIHCHGVRGQRDVSVAQGHPPSPCSDCPCDACERLVAAFLLCLADFLVPFGRSLLFCLFLSLLRLLSLARRGQPMPFGILLRLPLAGADPLLCVSLGSPTTSAGSRATGIRGRFSWCAFVMAFLSVPYPDIDTTVGSYAFCFAALWFTICLMFRGMMLIGKGPALGVHLYTPHCKPVSLFVKAPEGIIGHAHDGDAAIVVDLTHAHGAYSATVMPKSLSYAELLNFVDPAAADEDPPFWVYIGGRQTPWPCQAMVTLRDGDVVTVVRHGIPPPSRPSRLLAETLANPRTWGPAEHFFEIGLLPSTCVMCGGKRYCVAPRHHTDQTLIQHTVQSLRLDVHRIATCTFRTDEFDVRGHNCRWTVAVADVPAIADSEASRSRQDFFVLCDLRPLGLKPVFLHTHAPKIHVPSFLSDFGIELPPAVQLCIQGGKFRQDYVSFNESCILLFFTVEADPSLRDDSSSEAGAGHESYEPSSASPPLDLSVDDEGLADLLVVTADPGVAAGLIDPTESQTDAARAWDAGDEETREASGVEAARQEADTSSPVEPVGLRAFVYVPDTIPELVPGVAGCLRKTWLSANALEGQEFSLCRHVGSQFDS</sequence>
<dbReference type="EMBL" id="CAJNJA010010658">
    <property type="protein sequence ID" value="CAE7260655.1"/>
    <property type="molecule type" value="Genomic_DNA"/>
</dbReference>
<feature type="non-terminal residue" evidence="3">
    <location>
        <position position="1"/>
    </location>
</feature>
<dbReference type="AlphaFoldDB" id="A0A812MLE1"/>
<keyword evidence="2" id="KW-0472">Membrane</keyword>
<keyword evidence="4" id="KW-1185">Reference proteome</keyword>
<evidence type="ECO:0000313" key="4">
    <source>
        <dbReference type="Proteomes" id="UP000601435"/>
    </source>
</evidence>
<feature type="compositionally biased region" description="Low complexity" evidence="1">
    <location>
        <begin position="32"/>
        <end position="41"/>
    </location>
</feature>
<comment type="caution">
    <text evidence="3">The sequence shown here is derived from an EMBL/GenBank/DDBJ whole genome shotgun (WGS) entry which is preliminary data.</text>
</comment>
<organism evidence="3 4">
    <name type="scientific">Symbiodinium necroappetens</name>
    <dbReference type="NCBI Taxonomy" id="1628268"/>
    <lineage>
        <taxon>Eukaryota</taxon>
        <taxon>Sar</taxon>
        <taxon>Alveolata</taxon>
        <taxon>Dinophyceae</taxon>
        <taxon>Suessiales</taxon>
        <taxon>Symbiodiniaceae</taxon>
        <taxon>Symbiodinium</taxon>
    </lineage>
</organism>
<evidence type="ECO:0000256" key="1">
    <source>
        <dbReference type="SAM" id="MobiDB-lite"/>
    </source>
</evidence>
<keyword evidence="2" id="KW-0812">Transmembrane</keyword>
<evidence type="ECO:0000256" key="2">
    <source>
        <dbReference type="SAM" id="Phobius"/>
    </source>
</evidence>
<reference evidence="3" key="1">
    <citation type="submission" date="2021-02" db="EMBL/GenBank/DDBJ databases">
        <authorList>
            <person name="Dougan E. K."/>
            <person name="Rhodes N."/>
            <person name="Thang M."/>
            <person name="Chan C."/>
        </authorList>
    </citation>
    <scope>NUCLEOTIDE SEQUENCE</scope>
</reference>
<name>A0A812MLE1_9DINO</name>
<feature type="compositionally biased region" description="Basic and acidic residues" evidence="1">
    <location>
        <begin position="677"/>
        <end position="689"/>
    </location>
</feature>
<protein>
    <submittedName>
        <fullName evidence="3">Uncharacterized protein</fullName>
    </submittedName>
</protein>
<dbReference type="Proteomes" id="UP000601435">
    <property type="component" value="Unassembled WGS sequence"/>
</dbReference>
<dbReference type="OrthoDB" id="406552at2759"/>
<feature type="transmembrane region" description="Helical" evidence="2">
    <location>
        <begin position="186"/>
        <end position="214"/>
    </location>
</feature>
<gene>
    <name evidence="3" type="ORF">SNEC2469_LOCUS5944</name>
</gene>
<feature type="region of interest" description="Disordered" evidence="1">
    <location>
        <begin position="654"/>
        <end position="693"/>
    </location>
</feature>